<evidence type="ECO:0000256" key="4">
    <source>
        <dbReference type="ARBA" id="ARBA00022603"/>
    </source>
</evidence>
<dbReference type="SUPFAM" id="SSF53901">
    <property type="entry name" value="Thiolase-like"/>
    <property type="match status" value="1"/>
</dbReference>
<dbReference type="InterPro" id="IPR006162">
    <property type="entry name" value="Ppantetheine_attach_site"/>
</dbReference>
<keyword evidence="3" id="KW-0597">Phosphoprotein</keyword>
<evidence type="ECO:0000259" key="9">
    <source>
        <dbReference type="PROSITE" id="PS50075"/>
    </source>
</evidence>
<dbReference type="PROSITE" id="PS00606">
    <property type="entry name" value="KS3_1"/>
    <property type="match status" value="1"/>
</dbReference>
<dbReference type="EMBL" id="JBANMG010000006">
    <property type="protein sequence ID" value="KAK6951601.1"/>
    <property type="molecule type" value="Genomic_DNA"/>
</dbReference>
<feature type="active site" description="Proton acceptor; for dehydratase activity" evidence="7">
    <location>
        <position position="1334"/>
    </location>
</feature>
<dbReference type="Gene3D" id="3.30.70.3290">
    <property type="match status" value="1"/>
</dbReference>
<dbReference type="SUPFAM" id="SSF53474">
    <property type="entry name" value="alpha/beta-Hydrolases"/>
    <property type="match status" value="1"/>
</dbReference>
<accession>A0AAX6MHE4</accession>
<dbReference type="InterPro" id="IPR020806">
    <property type="entry name" value="PKS_PP-bd"/>
</dbReference>
<feature type="domain" description="Ketosynthase family 3 (KS3)" evidence="10">
    <location>
        <begin position="397"/>
        <end position="813"/>
    </location>
</feature>
<dbReference type="PROSITE" id="PS00012">
    <property type="entry name" value="PHOSPHOPANTETHEINE"/>
    <property type="match status" value="1"/>
</dbReference>
<evidence type="ECO:0000313" key="13">
    <source>
        <dbReference type="Proteomes" id="UP001369815"/>
    </source>
</evidence>
<protein>
    <recommendedName>
        <fullName evidence="14">S-adenosyl-L-methionine-dependent N-methyltransferase</fullName>
    </recommendedName>
</protein>
<evidence type="ECO:0000313" key="12">
    <source>
        <dbReference type="EMBL" id="KAK6951601.1"/>
    </source>
</evidence>
<dbReference type="Gene3D" id="3.40.50.1820">
    <property type="entry name" value="alpha/beta hydrolase"/>
    <property type="match status" value="1"/>
</dbReference>
<dbReference type="InterPro" id="IPR050091">
    <property type="entry name" value="PKS_NRPS_Biosynth_Enz"/>
</dbReference>
<dbReference type="Gene3D" id="1.10.1200.10">
    <property type="entry name" value="ACP-like"/>
    <property type="match status" value="1"/>
</dbReference>
<dbReference type="GO" id="GO:0032259">
    <property type="term" value="P:methylation"/>
    <property type="evidence" value="ECO:0007669"/>
    <property type="project" value="UniProtKB-KW"/>
</dbReference>
<gene>
    <name evidence="12" type="ORF">Daesc_006123</name>
</gene>
<dbReference type="GO" id="GO:0004315">
    <property type="term" value="F:3-oxoacyl-[acyl-carrier-protein] synthase activity"/>
    <property type="evidence" value="ECO:0007669"/>
    <property type="project" value="InterPro"/>
</dbReference>
<dbReference type="GO" id="GO:0008236">
    <property type="term" value="F:serine-type peptidase activity"/>
    <property type="evidence" value="ECO:0007669"/>
    <property type="project" value="InterPro"/>
</dbReference>
<dbReference type="InterPro" id="IPR013094">
    <property type="entry name" value="AB_hydrolase_3"/>
</dbReference>
<dbReference type="SUPFAM" id="SSF53335">
    <property type="entry name" value="S-adenosyl-L-methionine-dependent methyltransferases"/>
    <property type="match status" value="1"/>
</dbReference>
<dbReference type="PROSITE" id="PS50075">
    <property type="entry name" value="CARRIER"/>
    <property type="match status" value="1"/>
</dbReference>
<evidence type="ECO:0000256" key="7">
    <source>
        <dbReference type="PROSITE-ProRule" id="PRU01363"/>
    </source>
</evidence>
<dbReference type="Pfam" id="PF16073">
    <property type="entry name" value="SAT"/>
    <property type="match status" value="1"/>
</dbReference>
<keyword evidence="13" id="KW-1185">Reference proteome</keyword>
<dbReference type="Pfam" id="PF00698">
    <property type="entry name" value="Acyl_transf_1"/>
    <property type="match status" value="1"/>
</dbReference>
<evidence type="ECO:0000256" key="1">
    <source>
        <dbReference type="ARBA" id="ARBA00005179"/>
    </source>
</evidence>
<organism evidence="12 13">
    <name type="scientific">Daldinia eschscholtzii</name>
    <dbReference type="NCBI Taxonomy" id="292717"/>
    <lineage>
        <taxon>Eukaryota</taxon>
        <taxon>Fungi</taxon>
        <taxon>Dikarya</taxon>
        <taxon>Ascomycota</taxon>
        <taxon>Pezizomycotina</taxon>
        <taxon>Sordariomycetes</taxon>
        <taxon>Xylariomycetidae</taxon>
        <taxon>Xylariales</taxon>
        <taxon>Hypoxylaceae</taxon>
        <taxon>Daldinia</taxon>
    </lineage>
</organism>
<dbReference type="Pfam" id="PF07859">
    <property type="entry name" value="Abhydrolase_3"/>
    <property type="match status" value="1"/>
</dbReference>
<dbReference type="InterPro" id="IPR020841">
    <property type="entry name" value="PKS_Beta-ketoAc_synthase_dom"/>
</dbReference>
<dbReference type="Pfam" id="PF02801">
    <property type="entry name" value="Ketoacyl-synt_C"/>
    <property type="match status" value="1"/>
</dbReference>
<feature type="region of interest" description="N-terminal hotdog fold" evidence="7">
    <location>
        <begin position="1302"/>
        <end position="1437"/>
    </location>
</feature>
<dbReference type="SMART" id="SM00825">
    <property type="entry name" value="PKS_KS"/>
    <property type="match status" value="1"/>
</dbReference>
<dbReference type="InterPro" id="IPR016036">
    <property type="entry name" value="Malonyl_transacylase_ACP-bd"/>
</dbReference>
<sequence length="2537" mass="275803">MYAADTKSAANNLLLFGPQIPRFIPSRLTDLRKTILEDPNLGFLVQIVKELPSLWETTIQPSSPNFKRLANAKQQLELLRTFVENEREEAPRLSGPYNLLLVPLTVISQIAEYIRLDEGGTVQGFCVGFLAAAAVASTRDRADLERWTATAVRLATCIGAVVDIDELERSNGKADSPQCSSTWSVGWSSIIEKEHFERTLASFPEAYISCVTDIDRVTLTISEGHVASFSRQLADGGLSAKPVGLSGRYHASSPDRADVVERLKLLFQHNEKFQFPAVDQLTVPLRSTLDTEIITKGSLHEIALDCILVDVCRWYETVQAALDTWDGQPVKIIPLGSSPGAVPRSLKFATATPNNGYADQPSSAETSSPSSGIATGNLATGQTTPNSSLPPTAVGTAEPIAVIGMACRYAQADSLEDFWSLINSGRNATTPVPENRFKSSDLWRNPKGPFFGNFLRDADAFDHRFFGMSAREAASMDPQQRLLLQVAYEAMESAGYADGSETPHRPVGCYIGAGYVEYEDNIASEDATAFSATGAIRAFISGRVSHHFGWTGPSVVFDTACSSSAVAIHHACKALQTNDCSVAIAGGVNVITSSTFYQNLAAASFLNTTGASRAFDAQANGYCRGEGAGVLVLKPLAQAIADNDHILGTITGTAVNQNSSCSPITVPDSQSQSDLYLQALAGGGVLPSEVSYVEAHGTGTPVGDPIECASIRTAFGSPNRTQELVIGSVKDVIGHTEAASGVAGVIKTLLMMQYGTIPKQPNFTRLNPKIPALEPDKMAIATQARPWNTSSRRAALINNYGAAGSNAAIVVREYRRSSVTEDVISQLPENIKIEYPIFISAKTPESLRAYSAALKTFLDRNPSTKLGDVAYNLARKQNRTLEYASTWTTSSLPAFRQDLEAIVSGSRPITQRGIDKKKKTASTQWPAPVVLCFGGQTGRSIYLSQDLVQNTPLLRLHLETCNEICRSLGLPSFFPRIFDPAPVDDLVFLHAMLFSVQYASARAWVDAGLQVSSLIGHSFGQLTALVVSGSLDLTDGLHLVTGRARLMEKLWGEDPGLMLAIEGDADRLGSLLNTITKTLPVDVACYNGPRNIVLAGDEIAVDAAEKFCRETPGLKLVRLANSHAYHSRLADPILDDLQALASTLTWRKPSIHLETCTPNQSWINTDGAKIARHTREPVYFGEAVQRIASRHPSSVWLEAGSVSPIIGMVRRALPTTRGSNKDVFLSIDLGKSNPWNSLAKAASGLWGAGSNVDFWAFHGTRTGQYKWLDLPPYQFAKTTHWIQFRPYGPQAVVETPPPATGPAQLIRKLGDVDGEAIFAIDASHEIFELSVKGHAVVGQSLCPAGLYFELAIRAARALQGAEAKNSSQVPQIENMHILSPLGLKPNGSLRISLKKESNGTKWSFRFFSTPETGDRPALPSQRTNHAQGTVALLDTDVASTRFQSLGRLLGKSRYDQIASSPEANRLAGDILYKIFNRVVTYAPYYKGVRNTIAFDGEVVGDVLMPQGPEADLLASAISDPLAVDNFLQIAGIHVNCLQEGGGDDDVSVCNAIGEVLWSESILQSVSQDTSSKKRAWRVYSNMEAKGKNTLVNDVFVLDPATGSVVLAFLGAEFSQVSLNSLRRVLSKINGNTTAPAPSKPSSLPSTTDNIFANAAQTQQPQAFVTNGATQNDNQTTAVTKHDTSATSSTTSEVSQSVRRMLSEIFGMSIEEVQPDADLADLGVDSLMITEISSEIQKHFGVTLSIDDLQDLTDVQSLIRILGGESSAPAPASTVPDIPRESVRPDDVASGYLDHEEEEGITDDGGVAAVASDWLSSNGNTFDEDARENDLIGFREGVYPAQAQLVVAYTIEAFADLGCDIRTLRAGDCLPNFEYLPKHEKLVAQLHRVLEDAGLITLFADGSAARTDQEVHRASSRELHDAIVQKFPKFAIEHKLLRNTGARLADCLAGRADPLAIMFGDAEARKLMGDVYATAPLFRAATSFLARFLSNVCEKFQGKREIRILELGGGTGGTTKTLVNLFNHSDVRHKISYTFSDLSRSLVAAAKRTFAQYPFMEYTVIDIEKEPPAELQGRYDLILSTNCIHATSNLIRSCTNLRCLLRDDGLLCLVENEENLFWYDLVWGLVEGWWLFEDDRTHALIPAARWKTKLEASGFQWINWSAGFSEESKILRIIAASPSAQLSSPKVNDSGQELEIALETQETVVFKHAGSLPLQADIYYPPTRQTSSDARPVALMVHGGGHVMLSRKDIRPKQTQILLDAGFVPVSVDYRLCPETTLEEGPITDVRDALGWVRNTLPSISRKRFDIRIDGTRVVAVGWSTGGTLALSLGWSAPSAGLQPPEAILAFYCPTDYEDESWSRENKPYGDAVMKETYNLLDGVQDSPITAYNPPTGARAAGGWMAKNDARSRIVLHMNWYGQTVPVLVHGLKKTAQQNGLPQLPTPAPAQVQAISPLAHIRDGSYRTPTFLVHPYEDDLIPWQQAQRTADELRSQGVESELRLISNTAHLFDMYRSHESNEEAVRAINDGYVFLSRHVSRA</sequence>
<dbReference type="PROSITE" id="PS52019">
    <property type="entry name" value="PKS_MFAS_DH"/>
    <property type="match status" value="1"/>
</dbReference>
<dbReference type="InterPro" id="IPR032088">
    <property type="entry name" value="SAT"/>
</dbReference>
<dbReference type="Gene3D" id="3.40.50.150">
    <property type="entry name" value="Vaccinia Virus protein VP39"/>
    <property type="match status" value="1"/>
</dbReference>
<dbReference type="Pfam" id="PF21089">
    <property type="entry name" value="PKS_DH_N"/>
    <property type="match status" value="1"/>
</dbReference>
<dbReference type="Pfam" id="PF00550">
    <property type="entry name" value="PP-binding"/>
    <property type="match status" value="1"/>
</dbReference>
<dbReference type="InterPro" id="IPR001227">
    <property type="entry name" value="Ac_transferase_dom_sf"/>
</dbReference>
<dbReference type="Pfam" id="PF18558">
    <property type="entry name" value="HTH_51"/>
    <property type="match status" value="1"/>
</dbReference>
<feature type="domain" description="PKS/mFAS DH" evidence="11">
    <location>
        <begin position="1302"/>
        <end position="1622"/>
    </location>
</feature>
<dbReference type="Pfam" id="PF16197">
    <property type="entry name" value="KAsynt_C_assoc"/>
    <property type="match status" value="1"/>
</dbReference>
<dbReference type="GO" id="GO:0006633">
    <property type="term" value="P:fatty acid biosynthetic process"/>
    <property type="evidence" value="ECO:0007669"/>
    <property type="project" value="InterPro"/>
</dbReference>
<dbReference type="InterPro" id="IPR014031">
    <property type="entry name" value="Ketoacyl_synth_C"/>
</dbReference>
<dbReference type="GO" id="GO:0008168">
    <property type="term" value="F:methyltransferase activity"/>
    <property type="evidence" value="ECO:0007669"/>
    <property type="project" value="UniProtKB-KW"/>
</dbReference>
<dbReference type="InterPro" id="IPR029058">
    <property type="entry name" value="AB_hydrolase_fold"/>
</dbReference>
<keyword evidence="4" id="KW-0489">Methyltransferase</keyword>
<evidence type="ECO:0008006" key="14">
    <source>
        <dbReference type="Google" id="ProtNLM"/>
    </source>
</evidence>
<reference evidence="12 13" key="1">
    <citation type="journal article" date="2024" name="Front Chem Biol">
        <title>Unveiling the potential of Daldinia eschscholtzii MFLUCC 19-0629 through bioactivity and bioinformatics studies for enhanced sustainable agriculture production.</title>
        <authorList>
            <person name="Brooks S."/>
            <person name="Weaver J.A."/>
            <person name="Klomchit A."/>
            <person name="Alharthi S.A."/>
            <person name="Onlamun T."/>
            <person name="Nurani R."/>
            <person name="Vong T.K."/>
            <person name="Alberti F."/>
            <person name="Greco C."/>
        </authorList>
    </citation>
    <scope>NUCLEOTIDE SEQUENCE [LARGE SCALE GENOMIC DNA]</scope>
    <source>
        <strain evidence="12">MFLUCC 19-0629</strain>
    </source>
</reference>
<dbReference type="GO" id="GO:0004312">
    <property type="term" value="F:fatty acid synthase activity"/>
    <property type="evidence" value="ECO:0007669"/>
    <property type="project" value="TreeGrafter"/>
</dbReference>
<dbReference type="SMART" id="SM00827">
    <property type="entry name" value="PKS_AT"/>
    <property type="match status" value="1"/>
</dbReference>
<dbReference type="Gene3D" id="3.40.366.10">
    <property type="entry name" value="Malonyl-Coenzyme A Acyl Carrier Protein, domain 2"/>
    <property type="match status" value="2"/>
</dbReference>
<dbReference type="GO" id="GO:0006508">
    <property type="term" value="P:proteolysis"/>
    <property type="evidence" value="ECO:0007669"/>
    <property type="project" value="InterPro"/>
</dbReference>
<evidence type="ECO:0000259" key="11">
    <source>
        <dbReference type="PROSITE" id="PS52019"/>
    </source>
</evidence>
<evidence type="ECO:0000259" key="10">
    <source>
        <dbReference type="PROSITE" id="PS52004"/>
    </source>
</evidence>
<dbReference type="SUPFAM" id="SSF52151">
    <property type="entry name" value="FabD/lysophospholipase-like"/>
    <property type="match status" value="1"/>
</dbReference>
<dbReference type="GO" id="GO:0031177">
    <property type="term" value="F:phosphopantetheine binding"/>
    <property type="evidence" value="ECO:0007669"/>
    <property type="project" value="InterPro"/>
</dbReference>
<feature type="compositionally biased region" description="Polar residues" evidence="8">
    <location>
        <begin position="352"/>
        <end position="361"/>
    </location>
</feature>
<evidence type="ECO:0000256" key="8">
    <source>
        <dbReference type="SAM" id="MobiDB-lite"/>
    </source>
</evidence>
<name>A0AAX6MHE4_9PEZI</name>
<dbReference type="InterPro" id="IPR014030">
    <property type="entry name" value="Ketoacyl_synth_N"/>
</dbReference>
<comment type="pathway">
    <text evidence="1">Secondary metabolite biosynthesis.</text>
</comment>
<feature type="region of interest" description="C-terminal hotdog fold" evidence="7">
    <location>
        <begin position="1462"/>
        <end position="1622"/>
    </location>
</feature>
<dbReference type="InterPro" id="IPR032821">
    <property type="entry name" value="PKS_assoc"/>
</dbReference>
<dbReference type="InterPro" id="IPR042104">
    <property type="entry name" value="PKS_dehydratase_sf"/>
</dbReference>
<evidence type="ECO:0000256" key="2">
    <source>
        <dbReference type="ARBA" id="ARBA00022450"/>
    </source>
</evidence>
<dbReference type="Pfam" id="PF08242">
    <property type="entry name" value="Methyltransf_12"/>
    <property type="match status" value="1"/>
</dbReference>
<dbReference type="Gene3D" id="3.10.129.110">
    <property type="entry name" value="Polyketide synthase dehydratase"/>
    <property type="match status" value="1"/>
</dbReference>
<dbReference type="InterPro" id="IPR014043">
    <property type="entry name" value="Acyl_transferase_dom"/>
</dbReference>
<feature type="active site" description="Proton donor; for dehydratase activity" evidence="7">
    <location>
        <position position="1524"/>
    </location>
</feature>
<evidence type="ECO:0000256" key="5">
    <source>
        <dbReference type="ARBA" id="ARBA00022679"/>
    </source>
</evidence>
<dbReference type="InterPro" id="IPR041068">
    <property type="entry name" value="HTH_51"/>
</dbReference>
<proteinExistence type="predicted"/>
<dbReference type="SMART" id="SM00823">
    <property type="entry name" value="PKS_PP"/>
    <property type="match status" value="1"/>
</dbReference>
<dbReference type="PROSITE" id="PS52004">
    <property type="entry name" value="KS3_2"/>
    <property type="match status" value="1"/>
</dbReference>
<dbReference type="SMART" id="SM01294">
    <property type="entry name" value="PKS_PP_betabranch"/>
    <property type="match status" value="1"/>
</dbReference>
<feature type="compositionally biased region" description="Low complexity" evidence="8">
    <location>
        <begin position="362"/>
        <end position="371"/>
    </location>
</feature>
<evidence type="ECO:0000256" key="6">
    <source>
        <dbReference type="ARBA" id="ARBA00023268"/>
    </source>
</evidence>
<dbReference type="CDD" id="cd00833">
    <property type="entry name" value="PKS"/>
    <property type="match status" value="1"/>
</dbReference>
<dbReference type="InterPro" id="IPR001375">
    <property type="entry name" value="Peptidase_S9_cat"/>
</dbReference>
<dbReference type="InterPro" id="IPR049552">
    <property type="entry name" value="PKS_DH_N"/>
</dbReference>
<dbReference type="InterPro" id="IPR049900">
    <property type="entry name" value="PKS_mFAS_DH"/>
</dbReference>
<dbReference type="InterPro" id="IPR013217">
    <property type="entry name" value="Methyltransf_12"/>
</dbReference>
<dbReference type="PANTHER" id="PTHR43775:SF21">
    <property type="entry name" value="NON-REDUCING POLYKETIDE SYNTHASE AUSA-RELATED"/>
    <property type="match status" value="1"/>
</dbReference>
<dbReference type="InterPro" id="IPR016039">
    <property type="entry name" value="Thiolase-like"/>
</dbReference>
<keyword evidence="2" id="KW-0596">Phosphopantetheine</keyword>
<evidence type="ECO:0000256" key="3">
    <source>
        <dbReference type="ARBA" id="ARBA00022553"/>
    </source>
</evidence>
<dbReference type="Pfam" id="PF00109">
    <property type="entry name" value="ketoacyl-synt"/>
    <property type="match status" value="1"/>
</dbReference>
<dbReference type="Pfam" id="PF00326">
    <property type="entry name" value="Peptidase_S9"/>
    <property type="match status" value="1"/>
</dbReference>
<dbReference type="GO" id="GO:0044550">
    <property type="term" value="P:secondary metabolite biosynthetic process"/>
    <property type="evidence" value="ECO:0007669"/>
    <property type="project" value="TreeGrafter"/>
</dbReference>
<dbReference type="InterPro" id="IPR009081">
    <property type="entry name" value="PP-bd_ACP"/>
</dbReference>
<dbReference type="SUPFAM" id="SSF47336">
    <property type="entry name" value="ACP-like"/>
    <property type="match status" value="1"/>
</dbReference>
<keyword evidence="5" id="KW-0808">Transferase</keyword>
<dbReference type="InterPro" id="IPR016035">
    <property type="entry name" value="Acyl_Trfase/lysoPLipase"/>
</dbReference>
<dbReference type="PANTHER" id="PTHR43775">
    <property type="entry name" value="FATTY ACID SYNTHASE"/>
    <property type="match status" value="1"/>
</dbReference>
<feature type="region of interest" description="Disordered" evidence="8">
    <location>
        <begin position="352"/>
        <end position="392"/>
    </location>
</feature>
<dbReference type="Proteomes" id="UP001369815">
    <property type="component" value="Unassembled WGS sequence"/>
</dbReference>
<dbReference type="InterPro" id="IPR018201">
    <property type="entry name" value="Ketoacyl_synth_AS"/>
</dbReference>
<keyword evidence="6" id="KW-0511">Multifunctional enzyme</keyword>
<dbReference type="Gene3D" id="3.40.47.10">
    <property type="match status" value="1"/>
</dbReference>
<comment type="caution">
    <text evidence="12">The sequence shown here is derived from an EMBL/GenBank/DDBJ whole genome shotgun (WGS) entry which is preliminary data.</text>
</comment>
<feature type="compositionally biased region" description="Polar residues" evidence="8">
    <location>
        <begin position="372"/>
        <end position="390"/>
    </location>
</feature>
<dbReference type="InterPro" id="IPR029063">
    <property type="entry name" value="SAM-dependent_MTases_sf"/>
</dbReference>
<dbReference type="SUPFAM" id="SSF55048">
    <property type="entry name" value="Probable ACP-binding domain of malonyl-CoA ACP transacylase"/>
    <property type="match status" value="1"/>
</dbReference>
<feature type="domain" description="Carrier" evidence="9">
    <location>
        <begin position="1688"/>
        <end position="1765"/>
    </location>
</feature>
<dbReference type="InterPro" id="IPR036736">
    <property type="entry name" value="ACP-like_sf"/>
</dbReference>